<dbReference type="GO" id="GO:0030261">
    <property type="term" value="P:chromosome condensation"/>
    <property type="evidence" value="ECO:0007669"/>
    <property type="project" value="UniProtKB-KW"/>
</dbReference>
<name>A0A0G0QMR7_9BACT</name>
<keyword evidence="1" id="KW-0226">DNA condensation</keyword>
<accession>A0A0G0QMR7</accession>
<keyword evidence="2 4" id="KW-0238">DNA-binding</keyword>
<dbReference type="GO" id="GO:0030527">
    <property type="term" value="F:structural constituent of chromatin"/>
    <property type="evidence" value="ECO:0007669"/>
    <property type="project" value="InterPro"/>
</dbReference>
<dbReference type="Gene3D" id="4.10.520.10">
    <property type="entry name" value="IHF-like DNA-binding proteins"/>
    <property type="match status" value="1"/>
</dbReference>
<dbReference type="Proteomes" id="UP000034246">
    <property type="component" value="Unassembled WGS sequence"/>
</dbReference>
<dbReference type="GO" id="GO:0005829">
    <property type="term" value="C:cytosol"/>
    <property type="evidence" value="ECO:0007669"/>
    <property type="project" value="TreeGrafter"/>
</dbReference>
<dbReference type="EMBL" id="LBWP01000004">
    <property type="protein sequence ID" value="KKR11655.1"/>
    <property type="molecule type" value="Genomic_DNA"/>
</dbReference>
<dbReference type="GO" id="GO:0003677">
    <property type="term" value="F:DNA binding"/>
    <property type="evidence" value="ECO:0007669"/>
    <property type="project" value="UniProtKB-KW"/>
</dbReference>
<dbReference type="Pfam" id="PF00216">
    <property type="entry name" value="Bac_DNA_binding"/>
    <property type="match status" value="1"/>
</dbReference>
<dbReference type="STRING" id="1618550.UT39_C0004G0014"/>
<organism evidence="4 5">
    <name type="scientific">Candidatus Woesebacteria bacterium GW2011_GWA1_39_21</name>
    <dbReference type="NCBI Taxonomy" id="1618550"/>
    <lineage>
        <taxon>Bacteria</taxon>
        <taxon>Candidatus Woeseibacteriota</taxon>
    </lineage>
</organism>
<evidence type="ECO:0000256" key="2">
    <source>
        <dbReference type="ARBA" id="ARBA00023125"/>
    </source>
</evidence>
<evidence type="ECO:0000256" key="3">
    <source>
        <dbReference type="RuleBase" id="RU003939"/>
    </source>
</evidence>
<gene>
    <name evidence="4" type="ORF">UT39_C0004G0014</name>
</gene>
<evidence type="ECO:0000313" key="5">
    <source>
        <dbReference type="Proteomes" id="UP000034246"/>
    </source>
</evidence>
<reference evidence="4 5" key="1">
    <citation type="journal article" date="2015" name="Nature">
        <title>rRNA introns, odd ribosomes, and small enigmatic genomes across a large radiation of phyla.</title>
        <authorList>
            <person name="Brown C.T."/>
            <person name="Hug L.A."/>
            <person name="Thomas B.C."/>
            <person name="Sharon I."/>
            <person name="Castelle C.J."/>
            <person name="Singh A."/>
            <person name="Wilkins M.J."/>
            <person name="Williams K.H."/>
            <person name="Banfield J.F."/>
        </authorList>
    </citation>
    <scope>NUCLEOTIDE SEQUENCE [LARGE SCALE GENOMIC DNA]</scope>
</reference>
<sequence length="92" mass="10444">MTKREITELVARKAHMTTKAAREAIDVFLDEIGRALSKGEKRIVLSGFGVFKVGWVEGKTVKIPKSEKLVTIKRHRLPKFTPGTELRKQISR</sequence>
<dbReference type="PANTHER" id="PTHR33175">
    <property type="entry name" value="DNA-BINDING PROTEIN HU"/>
    <property type="match status" value="1"/>
</dbReference>
<dbReference type="InterPro" id="IPR010992">
    <property type="entry name" value="IHF-like_DNA-bd_dom_sf"/>
</dbReference>
<dbReference type="AlphaFoldDB" id="A0A0G0QMR7"/>
<evidence type="ECO:0000313" key="4">
    <source>
        <dbReference type="EMBL" id="KKR11655.1"/>
    </source>
</evidence>
<evidence type="ECO:0000256" key="1">
    <source>
        <dbReference type="ARBA" id="ARBA00023067"/>
    </source>
</evidence>
<dbReference type="SMART" id="SM00411">
    <property type="entry name" value="BHL"/>
    <property type="match status" value="1"/>
</dbReference>
<dbReference type="InterPro" id="IPR000119">
    <property type="entry name" value="Hist_DNA-bd"/>
</dbReference>
<protein>
    <submittedName>
        <fullName evidence="4">Histone family protein DNA-binding protein</fullName>
    </submittedName>
</protein>
<comment type="similarity">
    <text evidence="3">Belongs to the bacterial histone-like protein family.</text>
</comment>
<dbReference type="SUPFAM" id="SSF47729">
    <property type="entry name" value="IHF-like DNA-binding proteins"/>
    <property type="match status" value="1"/>
</dbReference>
<comment type="caution">
    <text evidence="4">The sequence shown here is derived from an EMBL/GenBank/DDBJ whole genome shotgun (WGS) entry which is preliminary data.</text>
</comment>
<dbReference type="PANTHER" id="PTHR33175:SF3">
    <property type="entry name" value="DNA-BINDING PROTEIN HU-BETA"/>
    <property type="match status" value="1"/>
</dbReference>
<proteinExistence type="inferred from homology"/>